<dbReference type="PANTHER" id="PTHR43596">
    <property type="entry name" value="ADP,ATP CARRIER PROTEIN"/>
    <property type="match status" value="1"/>
</dbReference>
<feature type="region of interest" description="Disordered" evidence="1">
    <location>
        <begin position="1"/>
        <end position="25"/>
    </location>
</feature>
<evidence type="ECO:0008006" key="4">
    <source>
        <dbReference type="Google" id="ProtNLM"/>
    </source>
</evidence>
<feature type="region of interest" description="Disordered" evidence="1">
    <location>
        <begin position="375"/>
        <end position="398"/>
    </location>
</feature>
<feature type="transmembrane region" description="Helical" evidence="2">
    <location>
        <begin position="493"/>
        <end position="512"/>
    </location>
</feature>
<protein>
    <recommendedName>
        <fullName evidence="4">ADP,ATP carrier protein</fullName>
    </recommendedName>
</protein>
<accession>A0A7S1UVA3</accession>
<feature type="transmembrane region" description="Helical" evidence="2">
    <location>
        <begin position="136"/>
        <end position="156"/>
    </location>
</feature>
<keyword evidence="2" id="KW-0812">Transmembrane</keyword>
<dbReference type="EMBL" id="HBGK01016735">
    <property type="protein sequence ID" value="CAD9279504.1"/>
    <property type="molecule type" value="Transcribed_RNA"/>
</dbReference>
<evidence type="ECO:0000313" key="3">
    <source>
        <dbReference type="EMBL" id="CAD9279504.1"/>
    </source>
</evidence>
<keyword evidence="2" id="KW-1133">Transmembrane helix</keyword>
<evidence type="ECO:0000256" key="2">
    <source>
        <dbReference type="SAM" id="Phobius"/>
    </source>
</evidence>
<feature type="transmembrane region" description="Helical" evidence="2">
    <location>
        <begin position="217"/>
        <end position="236"/>
    </location>
</feature>
<feature type="compositionally biased region" description="Polar residues" evidence="1">
    <location>
        <begin position="382"/>
        <end position="392"/>
    </location>
</feature>
<dbReference type="PANTHER" id="PTHR43596:SF1">
    <property type="entry name" value="ADP,ATP CARRIER PROTEIN"/>
    <property type="match status" value="1"/>
</dbReference>
<name>A0A7S1UVA3_9STRA</name>
<feature type="transmembrane region" description="Helical" evidence="2">
    <location>
        <begin position="177"/>
        <end position="197"/>
    </location>
</feature>
<gene>
    <name evidence="3" type="ORF">GOCE00092_LOCUS8413</name>
</gene>
<reference evidence="3" key="1">
    <citation type="submission" date="2021-01" db="EMBL/GenBank/DDBJ databases">
        <authorList>
            <person name="Corre E."/>
            <person name="Pelletier E."/>
            <person name="Niang G."/>
            <person name="Scheremetjew M."/>
            <person name="Finn R."/>
            <person name="Kale V."/>
            <person name="Holt S."/>
            <person name="Cochrane G."/>
            <person name="Meng A."/>
            <person name="Brown T."/>
            <person name="Cohen L."/>
        </authorList>
    </citation>
    <scope>NUCLEOTIDE SEQUENCE</scope>
    <source>
        <strain evidence="3">CCMP 410</strain>
    </source>
</reference>
<feature type="transmembrane region" description="Helical" evidence="2">
    <location>
        <begin position="460"/>
        <end position="486"/>
    </location>
</feature>
<sequence>MSCSDHSDGAPTATPPTPTSVATLHEPGTAGVREYAGSPTLSNFRPNNLQYEFIPTNFKEPKRKRSPAEFHASFTTTKILERLSGALMGRDYDPCSASTWIGFWALLGVTCANYMLSPMRDAVALAVGVDHMPKLTLASTLLAVVSSVPIGWLFEAPDPMRRKLWKRMGLTRGETQGTSLALFYRCFAFLLLNYAVGFRFMKHIQSTDISQWAGTTLLTKLGFVNYVAFFLVVHLMKLHSLSLVWGVTTEAMEYEDVASAKSGNLSHRSRLQRLAFIGFGGTLGGILGSVLASSLARVLSLSGLMIFAAFFLEVSAELSIELGRIMRKHWEEQQLFNSSNDLASLDSSMKRSTSLGSMKRVASGNSLHKVRSMSELAGAQSHIKSTTSSQTPKARDDQVDDNSFLQRLRRGITTILRSRLLMAIFTYNALYASTSVLLSFQRADLVARRDTEITTEANTAFLANINIASSIAVFVLQATGFGALLAHTCGFRGTLALMPLVRLAGVVALAWWHRVSSGKPPNLILFLLLDECTRVINLAVAKPVRESLWRGLSNEARYEAKPIVDTLANRWGGGSAAFLVSLMDKLLDVFGIGAWTVMGSRVVLGYPPGLLLCLLISAWWAMVSADLGHIRSRIDHELRKRQ</sequence>
<dbReference type="AlphaFoldDB" id="A0A7S1UVA3"/>
<feature type="transmembrane region" description="Helical" evidence="2">
    <location>
        <begin position="604"/>
        <end position="623"/>
    </location>
</feature>
<proteinExistence type="predicted"/>
<organism evidence="3">
    <name type="scientific">Grammatophora oceanica</name>
    <dbReference type="NCBI Taxonomy" id="210454"/>
    <lineage>
        <taxon>Eukaryota</taxon>
        <taxon>Sar</taxon>
        <taxon>Stramenopiles</taxon>
        <taxon>Ochrophyta</taxon>
        <taxon>Bacillariophyta</taxon>
        <taxon>Fragilariophyceae</taxon>
        <taxon>Fragilariophycidae</taxon>
        <taxon>Rhabdonematales</taxon>
        <taxon>Grammatophoraceae</taxon>
        <taxon>Grammatophora</taxon>
    </lineage>
</organism>
<feature type="transmembrane region" description="Helical" evidence="2">
    <location>
        <begin position="97"/>
        <end position="116"/>
    </location>
</feature>
<feature type="transmembrane region" description="Helical" evidence="2">
    <location>
        <begin position="420"/>
        <end position="440"/>
    </location>
</feature>
<keyword evidence="2" id="KW-0472">Membrane</keyword>
<evidence type="ECO:0000256" key="1">
    <source>
        <dbReference type="SAM" id="MobiDB-lite"/>
    </source>
</evidence>
<feature type="transmembrane region" description="Helical" evidence="2">
    <location>
        <begin position="274"/>
        <end position="292"/>
    </location>
</feature>